<dbReference type="SUPFAM" id="SSF46894">
    <property type="entry name" value="C-terminal effector domain of the bipartite response regulators"/>
    <property type="match status" value="1"/>
</dbReference>
<dbReference type="InterPro" id="IPR019734">
    <property type="entry name" value="TPR_rpt"/>
</dbReference>
<feature type="transmembrane region" description="Helical" evidence="2">
    <location>
        <begin position="342"/>
        <end position="362"/>
    </location>
</feature>
<reference evidence="4 5" key="1">
    <citation type="submission" date="2024-05" db="EMBL/GenBank/DDBJ databases">
        <authorList>
            <person name="Duchaud E."/>
        </authorList>
    </citation>
    <scope>NUCLEOTIDE SEQUENCE [LARGE SCALE GENOMIC DNA]</scope>
    <source>
        <strain evidence="4">Ena-SAMPLE-TAB-13-05-2024-13:56:06:370-140302</strain>
    </source>
</reference>
<keyword evidence="2" id="KW-0812">Transmembrane</keyword>
<dbReference type="InterPro" id="IPR036388">
    <property type="entry name" value="WH-like_DNA-bd_sf"/>
</dbReference>
<keyword evidence="1" id="KW-0175">Coiled coil</keyword>
<keyword evidence="5" id="KW-1185">Reference proteome</keyword>
<dbReference type="InterPro" id="IPR016032">
    <property type="entry name" value="Sig_transdc_resp-reg_C-effctor"/>
</dbReference>
<dbReference type="Gene3D" id="1.25.40.10">
    <property type="entry name" value="Tetratricopeptide repeat domain"/>
    <property type="match status" value="2"/>
</dbReference>
<gene>
    <name evidence="4" type="ORF">T190607A01A_60036</name>
</gene>
<dbReference type="Proteomes" id="UP001497416">
    <property type="component" value="Unassembled WGS sequence"/>
</dbReference>
<keyword evidence="2" id="KW-0472">Membrane</keyword>
<dbReference type="SUPFAM" id="SSF48452">
    <property type="entry name" value="TPR-like"/>
    <property type="match status" value="2"/>
</dbReference>
<evidence type="ECO:0000313" key="4">
    <source>
        <dbReference type="EMBL" id="CAL2093884.1"/>
    </source>
</evidence>
<accession>A0ABP1ER67</accession>
<dbReference type="PANTHER" id="PTHR10098">
    <property type="entry name" value="RAPSYN-RELATED"/>
    <property type="match status" value="1"/>
</dbReference>
<evidence type="ECO:0000256" key="1">
    <source>
        <dbReference type="SAM" id="Coils"/>
    </source>
</evidence>
<dbReference type="Pfam" id="PF13424">
    <property type="entry name" value="TPR_12"/>
    <property type="match status" value="1"/>
</dbReference>
<dbReference type="InterPro" id="IPR011990">
    <property type="entry name" value="TPR-like_helical_dom_sf"/>
</dbReference>
<comment type="caution">
    <text evidence="4">The sequence shown here is derived from an EMBL/GenBank/DDBJ whole genome shotgun (WGS) entry which is preliminary data.</text>
</comment>
<keyword evidence="2" id="KW-1133">Transmembrane helix</keyword>
<feature type="coiled-coil region" evidence="1">
    <location>
        <begin position="369"/>
        <end position="398"/>
    </location>
</feature>
<proteinExistence type="predicted"/>
<dbReference type="Gene3D" id="1.10.10.10">
    <property type="entry name" value="Winged helix-like DNA-binding domain superfamily/Winged helix DNA-binding domain"/>
    <property type="match status" value="1"/>
</dbReference>
<dbReference type="InterPro" id="IPR000792">
    <property type="entry name" value="Tscrpt_reg_LuxR_C"/>
</dbReference>
<evidence type="ECO:0000313" key="5">
    <source>
        <dbReference type="Proteomes" id="UP001497416"/>
    </source>
</evidence>
<protein>
    <submittedName>
        <fullName evidence="4">Tetratricopeptide repeat protein</fullName>
    </submittedName>
</protein>
<dbReference type="SMART" id="SM00421">
    <property type="entry name" value="HTH_LUXR"/>
    <property type="match status" value="1"/>
</dbReference>
<evidence type="ECO:0000259" key="3">
    <source>
        <dbReference type="SMART" id="SM00421"/>
    </source>
</evidence>
<dbReference type="SMART" id="SM00028">
    <property type="entry name" value="TPR"/>
    <property type="match status" value="5"/>
</dbReference>
<sequence length="533" mass="62334">MFTLCAQERDSVFIKFQDKIDVSESDKEKIDLMLDFAEKQYEYNFSFAKRMVEEAVELINNQSDVNKEQLAKAFTIQAIINRREGRYPEALEFNLKAKSIYEELNDSLRGSDIMHNIGMVYRSQKLHQKAITLYKESIAIKKAINDVHGVAIGYNMMGVSYRQSKKLDSALVCYKKARELLESINSFDDIQRVNNNMITLYRDQKKYDLAIELASKNITVSKKANRLFSLTGAYYNMSTLFKLLKEYEKSMLYADSALAVAKQENFRKRISKAYLRKSFLSHKMGDYKTAYFDYRKFNRYSDSIFNIENIKRIQASELNYKFQQEKREVELLAKEERSKKQLYRILFLLVLVSGLIIAYLIFRIYKNRALILEEKVEREKAQKELLDAKVKVGEEETKKLVADNTMRLEFKQELLDQIKTHILPEAKDELKVKLSSLISELQLQVTTEGKLSEIQSKITDINQGFDAKLRELYPKLTKTEREVCALLRVNLSIKEIMTVRNSSLDAVKSTRYRIRKKMGLNSGEELERFIQSI</sequence>
<organism evidence="4 5">
    <name type="scientific">Tenacibaculum platacis</name>
    <dbReference type="NCBI Taxonomy" id="3137852"/>
    <lineage>
        <taxon>Bacteria</taxon>
        <taxon>Pseudomonadati</taxon>
        <taxon>Bacteroidota</taxon>
        <taxon>Flavobacteriia</taxon>
        <taxon>Flavobacteriales</taxon>
        <taxon>Flavobacteriaceae</taxon>
        <taxon>Tenacibaculum</taxon>
    </lineage>
</organism>
<evidence type="ECO:0000256" key="2">
    <source>
        <dbReference type="SAM" id="Phobius"/>
    </source>
</evidence>
<feature type="domain" description="HTH luxR-type" evidence="3">
    <location>
        <begin position="473"/>
        <end position="530"/>
    </location>
</feature>
<dbReference type="PANTHER" id="PTHR10098:SF108">
    <property type="entry name" value="TETRATRICOPEPTIDE REPEAT PROTEIN 28"/>
    <property type="match status" value="1"/>
</dbReference>
<name>A0ABP1ER67_9FLAO</name>
<dbReference type="EMBL" id="CAXIXY010000008">
    <property type="protein sequence ID" value="CAL2093884.1"/>
    <property type="molecule type" value="Genomic_DNA"/>
</dbReference>